<keyword evidence="2" id="KW-0378">Hydrolase</keyword>
<dbReference type="PANTHER" id="PTHR43736">
    <property type="entry name" value="ADP-RIBOSE PYROPHOSPHATASE"/>
    <property type="match status" value="1"/>
</dbReference>
<dbReference type="SUPFAM" id="SSF46785">
    <property type="entry name" value="Winged helix' DNA-binding domain"/>
    <property type="match status" value="1"/>
</dbReference>
<dbReference type="Gene3D" id="3.90.79.10">
    <property type="entry name" value="Nucleoside Triphosphate Pyrophosphohydrolase"/>
    <property type="match status" value="1"/>
</dbReference>
<name>A0ABQ6CTS0_9HYPH</name>
<evidence type="ECO:0000259" key="1">
    <source>
        <dbReference type="Pfam" id="PF21906"/>
    </source>
</evidence>
<reference evidence="3" key="1">
    <citation type="journal article" date="2019" name="Int. J. Syst. Evol. Microbiol.">
        <title>The Global Catalogue of Microorganisms (GCM) 10K type strain sequencing project: providing services to taxonomists for standard genome sequencing and annotation.</title>
        <authorList>
            <consortium name="The Broad Institute Genomics Platform"/>
            <consortium name="The Broad Institute Genome Sequencing Center for Infectious Disease"/>
            <person name="Wu L."/>
            <person name="Ma J."/>
        </authorList>
    </citation>
    <scope>NUCLEOTIDE SEQUENCE [LARGE SCALE GENOMIC DNA]</scope>
    <source>
        <strain evidence="3">NBRC 101365</strain>
    </source>
</reference>
<feature type="domain" description="NrtR DNA-binding winged helix" evidence="1">
    <location>
        <begin position="158"/>
        <end position="219"/>
    </location>
</feature>
<dbReference type="Proteomes" id="UP001156882">
    <property type="component" value="Unassembled WGS sequence"/>
</dbReference>
<dbReference type="Pfam" id="PF21906">
    <property type="entry name" value="WHD_NrtR"/>
    <property type="match status" value="1"/>
</dbReference>
<dbReference type="PANTHER" id="PTHR43736:SF4">
    <property type="entry name" value="SLR1690 PROTEIN"/>
    <property type="match status" value="1"/>
</dbReference>
<dbReference type="SUPFAM" id="SSF55811">
    <property type="entry name" value="Nudix"/>
    <property type="match status" value="1"/>
</dbReference>
<protein>
    <submittedName>
        <fullName evidence="2">NUDIX hydrolase</fullName>
    </submittedName>
</protein>
<dbReference type="Gene3D" id="1.10.10.10">
    <property type="entry name" value="Winged helix-like DNA-binding domain superfamily/Winged helix DNA-binding domain"/>
    <property type="match status" value="1"/>
</dbReference>
<dbReference type="EMBL" id="BSPC01000069">
    <property type="protein sequence ID" value="GLS23198.1"/>
    <property type="molecule type" value="Genomic_DNA"/>
</dbReference>
<organism evidence="2 3">
    <name type="scientific">Labrys miyagiensis</name>
    <dbReference type="NCBI Taxonomy" id="346912"/>
    <lineage>
        <taxon>Bacteria</taxon>
        <taxon>Pseudomonadati</taxon>
        <taxon>Pseudomonadota</taxon>
        <taxon>Alphaproteobacteria</taxon>
        <taxon>Hyphomicrobiales</taxon>
        <taxon>Xanthobacteraceae</taxon>
        <taxon>Labrys</taxon>
    </lineage>
</organism>
<dbReference type="InterPro" id="IPR036388">
    <property type="entry name" value="WH-like_DNA-bd_sf"/>
</dbReference>
<dbReference type="GO" id="GO:0016787">
    <property type="term" value="F:hydrolase activity"/>
    <property type="evidence" value="ECO:0007669"/>
    <property type="project" value="UniProtKB-KW"/>
</dbReference>
<accession>A0ABQ6CTS0</accession>
<evidence type="ECO:0000313" key="3">
    <source>
        <dbReference type="Proteomes" id="UP001156882"/>
    </source>
</evidence>
<comment type="caution">
    <text evidence="2">The sequence shown here is derived from an EMBL/GenBank/DDBJ whole genome shotgun (WGS) entry which is preliminary data.</text>
</comment>
<evidence type="ECO:0000313" key="2">
    <source>
        <dbReference type="EMBL" id="GLS23198.1"/>
    </source>
</evidence>
<keyword evidence="3" id="KW-1185">Reference proteome</keyword>
<dbReference type="InterPro" id="IPR015797">
    <property type="entry name" value="NUDIX_hydrolase-like_dom_sf"/>
</dbReference>
<dbReference type="CDD" id="cd18873">
    <property type="entry name" value="NUDIX_NadM_like"/>
    <property type="match status" value="1"/>
</dbReference>
<dbReference type="InterPro" id="IPR054105">
    <property type="entry name" value="WHD_NrtR"/>
</dbReference>
<gene>
    <name evidence="2" type="ORF">GCM10007874_62180</name>
</gene>
<sequence>MPHPLPSGPEQRPIATVDIVIVTLSEGALRLGLQRRDREPHKGELALIGGYVRPEEDGDIEASARRILADKGRLTGLYLEQLRSFGGPSRDPRGWSISIAYLALVPEATLRAAETRGAPPFELIDPDRCPRLPFDHGRIIAAALQRLRSKASYSTLPAFLLGSQFTLPELKSVYETVMGTPLNDSAFRRKLMEMHILEEVEAKAAATAERKRPAQLYRLAKETLTEFDRTV</sequence>
<proteinExistence type="predicted"/>
<dbReference type="RefSeq" id="WP_284316122.1">
    <property type="nucleotide sequence ID" value="NZ_BSPC01000069.1"/>
</dbReference>
<dbReference type="InterPro" id="IPR036390">
    <property type="entry name" value="WH_DNA-bd_sf"/>
</dbReference>